<dbReference type="SUPFAM" id="SSF50978">
    <property type="entry name" value="WD40 repeat-like"/>
    <property type="match status" value="1"/>
</dbReference>
<feature type="compositionally biased region" description="Polar residues" evidence="3">
    <location>
        <begin position="37"/>
        <end position="47"/>
    </location>
</feature>
<dbReference type="InterPro" id="IPR000009">
    <property type="entry name" value="PP2A_PR55"/>
</dbReference>
<evidence type="ECO:0000313" key="4">
    <source>
        <dbReference type="EMBL" id="GIQ88029.1"/>
    </source>
</evidence>
<feature type="non-terminal residue" evidence="4">
    <location>
        <position position="1"/>
    </location>
</feature>
<proteinExistence type="predicted"/>
<feature type="region of interest" description="Disordered" evidence="3">
    <location>
        <begin position="14"/>
        <end position="47"/>
    </location>
</feature>
<name>A0A9K3D2U5_9EUKA</name>
<dbReference type="OrthoDB" id="6274823at2759"/>
<keyword evidence="1" id="KW-0853">WD repeat</keyword>
<comment type="caution">
    <text evidence="4">The sequence shown here is derived from an EMBL/GenBank/DDBJ whole genome shotgun (WGS) entry which is preliminary data.</text>
</comment>
<dbReference type="InterPro" id="IPR036322">
    <property type="entry name" value="WD40_repeat_dom_sf"/>
</dbReference>
<dbReference type="Proteomes" id="UP000265618">
    <property type="component" value="Unassembled WGS sequence"/>
</dbReference>
<organism evidence="4 5">
    <name type="scientific">Kipferlia bialata</name>
    <dbReference type="NCBI Taxonomy" id="797122"/>
    <lineage>
        <taxon>Eukaryota</taxon>
        <taxon>Metamonada</taxon>
        <taxon>Carpediemonas-like organisms</taxon>
        <taxon>Kipferlia</taxon>
    </lineage>
</organism>
<dbReference type="EMBL" id="BDIP01003704">
    <property type="protein sequence ID" value="GIQ88029.1"/>
    <property type="molecule type" value="Genomic_DNA"/>
</dbReference>
<accession>A0A9K3D2U5</accession>
<evidence type="ECO:0000256" key="2">
    <source>
        <dbReference type="ARBA" id="ARBA00022737"/>
    </source>
</evidence>
<dbReference type="Gene3D" id="2.130.10.10">
    <property type="entry name" value="YVTN repeat-like/Quinoprotein amine dehydrogenase"/>
    <property type="match status" value="1"/>
</dbReference>
<reference evidence="4 5" key="1">
    <citation type="journal article" date="2018" name="PLoS ONE">
        <title>The draft genome of Kipferlia bialata reveals reductive genome evolution in fornicate parasites.</title>
        <authorList>
            <person name="Tanifuji G."/>
            <person name="Takabayashi S."/>
            <person name="Kume K."/>
            <person name="Takagi M."/>
            <person name="Nakayama T."/>
            <person name="Kamikawa R."/>
            <person name="Inagaki Y."/>
            <person name="Hashimoto T."/>
        </authorList>
    </citation>
    <scope>NUCLEOTIDE SEQUENCE [LARGE SCALE GENOMIC DNA]</scope>
    <source>
        <strain evidence="4">NY0173</strain>
    </source>
</reference>
<keyword evidence="2" id="KW-0677">Repeat</keyword>
<dbReference type="GO" id="GO:0000159">
    <property type="term" value="C:protein phosphatase type 2A complex"/>
    <property type="evidence" value="ECO:0007669"/>
    <property type="project" value="InterPro"/>
</dbReference>
<dbReference type="InterPro" id="IPR015943">
    <property type="entry name" value="WD40/YVTN_repeat-like_dom_sf"/>
</dbReference>
<protein>
    <submittedName>
        <fullName evidence="4">Protein phosphatase 2A regulatory subunit PR55</fullName>
    </submittedName>
</protein>
<sequence>ALVDRPSSILCANPGSCTSPNLSDGAPGSPKARGKGKQNNGPTLPITSISYSKDGTRLVARDFMSVYVWDPRNTARPESVIPVLPTFEPHLQRLSSIGVTFDPFAVALSHDARFVLTGAYGNKFRLYDINGMNGLAIAASRSVRRSKHGHKGANAKTTPCASLGAQACRWDGAPTSFADAQDLERKIMHFDMHPTENVMAVATRNNLFLYASKN</sequence>
<dbReference type="PANTHER" id="PTHR11871">
    <property type="entry name" value="PROTEIN PHOSPHATASE PP2A REGULATORY SUBUNIT B"/>
    <property type="match status" value="1"/>
</dbReference>
<gene>
    <name evidence="4" type="ORF">KIPB_010187</name>
</gene>
<dbReference type="GO" id="GO:0019888">
    <property type="term" value="F:protein phosphatase regulator activity"/>
    <property type="evidence" value="ECO:0007669"/>
    <property type="project" value="InterPro"/>
</dbReference>
<dbReference type="AlphaFoldDB" id="A0A9K3D2U5"/>
<evidence type="ECO:0000256" key="1">
    <source>
        <dbReference type="ARBA" id="ARBA00022574"/>
    </source>
</evidence>
<keyword evidence="5" id="KW-1185">Reference proteome</keyword>
<evidence type="ECO:0000313" key="5">
    <source>
        <dbReference type="Proteomes" id="UP000265618"/>
    </source>
</evidence>
<evidence type="ECO:0000256" key="3">
    <source>
        <dbReference type="SAM" id="MobiDB-lite"/>
    </source>
</evidence>
<dbReference type="PRINTS" id="PR00600">
    <property type="entry name" value="PP2APR55"/>
</dbReference>